<dbReference type="AlphaFoldDB" id="A0A645FSM0"/>
<comment type="caution">
    <text evidence="1">The sequence shown here is derived from an EMBL/GenBank/DDBJ whole genome shotgun (WGS) entry which is preliminary data.</text>
</comment>
<organism evidence="1">
    <name type="scientific">bioreactor metagenome</name>
    <dbReference type="NCBI Taxonomy" id="1076179"/>
    <lineage>
        <taxon>unclassified sequences</taxon>
        <taxon>metagenomes</taxon>
        <taxon>ecological metagenomes</taxon>
    </lineage>
</organism>
<sequence>MLFLMNDDLMPGMIVAPTACLTVHLQLIDSFHRLEFQEQSGSQALDLIAETFLKLAEGLLAGAMSGVINCWGSRHVIRH</sequence>
<accession>A0A645FSM0</accession>
<protein>
    <submittedName>
        <fullName evidence="1">Uncharacterized protein</fullName>
    </submittedName>
</protein>
<gene>
    <name evidence="1" type="ORF">SDC9_164061</name>
</gene>
<dbReference type="EMBL" id="VSSQ01063711">
    <property type="protein sequence ID" value="MPN16716.1"/>
    <property type="molecule type" value="Genomic_DNA"/>
</dbReference>
<proteinExistence type="predicted"/>
<evidence type="ECO:0000313" key="1">
    <source>
        <dbReference type="EMBL" id="MPN16716.1"/>
    </source>
</evidence>
<name>A0A645FSM0_9ZZZZ</name>
<reference evidence="1" key="1">
    <citation type="submission" date="2019-08" db="EMBL/GenBank/DDBJ databases">
        <authorList>
            <person name="Kucharzyk K."/>
            <person name="Murdoch R.W."/>
            <person name="Higgins S."/>
            <person name="Loffler F."/>
        </authorList>
    </citation>
    <scope>NUCLEOTIDE SEQUENCE</scope>
</reference>